<evidence type="ECO:0000256" key="6">
    <source>
        <dbReference type="ARBA" id="ARBA00023098"/>
    </source>
</evidence>
<dbReference type="CDD" id="cd06850">
    <property type="entry name" value="biotinyl_domain"/>
    <property type="match status" value="1"/>
</dbReference>
<evidence type="ECO:0000256" key="2">
    <source>
        <dbReference type="ARBA" id="ARBA00005194"/>
    </source>
</evidence>
<keyword evidence="6 9" id="KW-0443">Lipid metabolism</keyword>
<feature type="domain" description="Lipoyl-binding" evidence="10">
    <location>
        <begin position="77"/>
        <end position="153"/>
    </location>
</feature>
<evidence type="ECO:0000313" key="12">
    <source>
        <dbReference type="Proteomes" id="UP000249557"/>
    </source>
</evidence>
<dbReference type="PRINTS" id="PR01071">
    <property type="entry name" value="ACOABIOTINCC"/>
</dbReference>
<evidence type="ECO:0000256" key="4">
    <source>
        <dbReference type="ARBA" id="ARBA00022516"/>
    </source>
</evidence>
<gene>
    <name evidence="11" type="primary">accB</name>
    <name evidence="11" type="ORF">DI626_04685</name>
</gene>
<evidence type="ECO:0000256" key="3">
    <source>
        <dbReference type="ARBA" id="ARBA00017562"/>
    </source>
</evidence>
<dbReference type="Pfam" id="PF00364">
    <property type="entry name" value="Biotin_lipoyl"/>
    <property type="match status" value="1"/>
</dbReference>
<dbReference type="InterPro" id="IPR050709">
    <property type="entry name" value="Biotin_Carboxyl_Carrier/Decarb"/>
</dbReference>
<dbReference type="InterPro" id="IPR001249">
    <property type="entry name" value="AcCoA_biotinCC"/>
</dbReference>
<evidence type="ECO:0000256" key="7">
    <source>
        <dbReference type="ARBA" id="ARBA00023160"/>
    </source>
</evidence>
<comment type="pathway">
    <text evidence="2 9">Lipid metabolism; fatty acid biosynthesis.</text>
</comment>
<dbReference type="AlphaFoldDB" id="A0A2W5BVN0"/>
<organism evidence="11 12">
    <name type="scientific">Micavibrio aeruginosavorus</name>
    <dbReference type="NCBI Taxonomy" id="349221"/>
    <lineage>
        <taxon>Bacteria</taxon>
        <taxon>Pseudomonadati</taxon>
        <taxon>Bdellovibrionota</taxon>
        <taxon>Bdellovibrionia</taxon>
        <taxon>Bdellovibrionales</taxon>
        <taxon>Pseudobdellovibrionaceae</taxon>
        <taxon>Micavibrio</taxon>
    </lineage>
</organism>
<comment type="caution">
    <text evidence="11">The sequence shown here is derived from an EMBL/GenBank/DDBJ whole genome shotgun (WGS) entry which is preliminary data.</text>
</comment>
<dbReference type="GO" id="GO:0003989">
    <property type="term" value="F:acetyl-CoA carboxylase activity"/>
    <property type="evidence" value="ECO:0007669"/>
    <property type="project" value="InterPro"/>
</dbReference>
<dbReference type="UniPathway" id="UPA00094"/>
<keyword evidence="7 9" id="KW-0275">Fatty acid biosynthesis</keyword>
<dbReference type="Gene3D" id="2.40.50.100">
    <property type="match status" value="1"/>
</dbReference>
<dbReference type="SUPFAM" id="SSF51230">
    <property type="entry name" value="Single hybrid motif"/>
    <property type="match status" value="1"/>
</dbReference>
<dbReference type="PANTHER" id="PTHR45266">
    <property type="entry name" value="OXALOACETATE DECARBOXYLASE ALPHA CHAIN"/>
    <property type="match status" value="1"/>
</dbReference>
<dbReference type="EMBL" id="QFNK01000071">
    <property type="protein sequence ID" value="PZO87145.1"/>
    <property type="molecule type" value="Genomic_DNA"/>
</dbReference>
<evidence type="ECO:0000256" key="5">
    <source>
        <dbReference type="ARBA" id="ARBA00022832"/>
    </source>
</evidence>
<keyword evidence="4 9" id="KW-0444">Lipid biosynthesis</keyword>
<dbReference type="NCBIfam" id="TIGR00531">
    <property type="entry name" value="BCCP"/>
    <property type="match status" value="1"/>
</dbReference>
<evidence type="ECO:0000256" key="1">
    <source>
        <dbReference type="ARBA" id="ARBA00003761"/>
    </source>
</evidence>
<dbReference type="PANTHER" id="PTHR45266:SF3">
    <property type="entry name" value="OXALOACETATE DECARBOXYLASE ALPHA CHAIN"/>
    <property type="match status" value="1"/>
</dbReference>
<evidence type="ECO:0000259" key="10">
    <source>
        <dbReference type="PROSITE" id="PS50968"/>
    </source>
</evidence>
<dbReference type="InterPro" id="IPR000089">
    <property type="entry name" value="Biotin_lipoyl"/>
</dbReference>
<evidence type="ECO:0000256" key="8">
    <source>
        <dbReference type="ARBA" id="ARBA00023267"/>
    </source>
</evidence>
<dbReference type="InterPro" id="IPR011053">
    <property type="entry name" value="Single_hybrid_motif"/>
</dbReference>
<comment type="function">
    <text evidence="1 9">This protein is a component of the acetyl coenzyme A carboxylase complex; first, biotin carboxylase catalyzes the carboxylation of the carrier protein and then the transcarboxylase transfers the carboxyl group to form malonyl-CoA.</text>
</comment>
<evidence type="ECO:0000256" key="9">
    <source>
        <dbReference type="RuleBase" id="RU364072"/>
    </source>
</evidence>
<reference evidence="11 12" key="1">
    <citation type="submission" date="2017-08" db="EMBL/GenBank/DDBJ databases">
        <title>Infants hospitalized years apart are colonized by the same room-sourced microbial strains.</title>
        <authorList>
            <person name="Brooks B."/>
            <person name="Olm M.R."/>
            <person name="Firek B.A."/>
            <person name="Baker R."/>
            <person name="Thomas B.C."/>
            <person name="Morowitz M.J."/>
            <person name="Banfield J.F."/>
        </authorList>
    </citation>
    <scope>NUCLEOTIDE SEQUENCE [LARGE SCALE GENOMIC DNA]</scope>
    <source>
        <strain evidence="11">S2_018_000_R2_104</strain>
    </source>
</reference>
<dbReference type="InterPro" id="IPR001882">
    <property type="entry name" value="Biotin_BS"/>
</dbReference>
<keyword evidence="8 9" id="KW-0092">Biotin</keyword>
<keyword evidence="5 9" id="KW-0276">Fatty acid metabolism</keyword>
<protein>
    <recommendedName>
        <fullName evidence="3 9">Biotin carboxyl carrier protein of acetyl-CoA carboxylase</fullName>
    </recommendedName>
</protein>
<dbReference type="Proteomes" id="UP000249557">
    <property type="component" value="Unassembled WGS sequence"/>
</dbReference>
<dbReference type="FunFam" id="2.40.50.100:FF:000003">
    <property type="entry name" value="Acetyl-CoA carboxylase biotin carboxyl carrier protein"/>
    <property type="match status" value="1"/>
</dbReference>
<name>A0A2W5BVN0_9BACT</name>
<evidence type="ECO:0000313" key="11">
    <source>
        <dbReference type="EMBL" id="PZO87145.1"/>
    </source>
</evidence>
<proteinExistence type="predicted"/>
<dbReference type="GO" id="GO:0009317">
    <property type="term" value="C:acetyl-CoA carboxylase complex"/>
    <property type="evidence" value="ECO:0007669"/>
    <property type="project" value="InterPro"/>
</dbReference>
<sequence>MKIDAKAIRQLAELLDETGLNEIEVAEGDQMIRVNKGGSFIAPQGHAVHHGLNMPSDPAAPQKANTASPATITGDHPGAVTSPMVGTLYLAAEPGAPTFVKKGDTVSAGDTLLIIEAMKVMNPIKASKGGTITQILVENGKPVEYGDVLMVIE</sequence>
<dbReference type="PROSITE" id="PS00188">
    <property type="entry name" value="BIOTIN"/>
    <property type="match status" value="1"/>
</dbReference>
<dbReference type="GO" id="GO:0006633">
    <property type="term" value="P:fatty acid biosynthetic process"/>
    <property type="evidence" value="ECO:0007669"/>
    <property type="project" value="UniProtKB-UniPathway"/>
</dbReference>
<accession>A0A2W5BVN0</accession>
<dbReference type="PROSITE" id="PS50968">
    <property type="entry name" value="BIOTINYL_LIPOYL"/>
    <property type="match status" value="1"/>
</dbReference>